<proteinExistence type="predicted"/>
<evidence type="ECO:0000256" key="1">
    <source>
        <dbReference type="SAM" id="Coils"/>
    </source>
</evidence>
<reference evidence="3 4" key="1">
    <citation type="journal article" date="2024" name="Science">
        <title>Giant polyketide synthase enzymes in the biosynthesis of giant marine polyether toxins.</title>
        <authorList>
            <person name="Fallon T.R."/>
            <person name="Shende V.V."/>
            <person name="Wierzbicki I.H."/>
            <person name="Pendleton A.L."/>
            <person name="Watervoot N.F."/>
            <person name="Auber R.P."/>
            <person name="Gonzalez D.J."/>
            <person name="Wisecaver J.H."/>
            <person name="Moore B.S."/>
        </authorList>
    </citation>
    <scope>NUCLEOTIDE SEQUENCE [LARGE SCALE GENOMIC DNA]</scope>
    <source>
        <strain evidence="3 4">12B1</strain>
    </source>
</reference>
<feature type="compositionally biased region" description="Pro residues" evidence="2">
    <location>
        <begin position="208"/>
        <end position="222"/>
    </location>
</feature>
<feature type="coiled-coil region" evidence="1">
    <location>
        <begin position="278"/>
        <end position="319"/>
    </location>
</feature>
<keyword evidence="1" id="KW-0175">Coiled coil</keyword>
<dbReference type="Proteomes" id="UP001515480">
    <property type="component" value="Unassembled WGS sequence"/>
</dbReference>
<dbReference type="AlphaFoldDB" id="A0AB34IKF9"/>
<feature type="coiled-coil region" evidence="1">
    <location>
        <begin position="477"/>
        <end position="540"/>
    </location>
</feature>
<comment type="caution">
    <text evidence="3">The sequence shown here is derived from an EMBL/GenBank/DDBJ whole genome shotgun (WGS) entry which is preliminary data.</text>
</comment>
<evidence type="ECO:0000256" key="2">
    <source>
        <dbReference type="SAM" id="MobiDB-lite"/>
    </source>
</evidence>
<feature type="coiled-coil region" evidence="1">
    <location>
        <begin position="345"/>
        <end position="407"/>
    </location>
</feature>
<feature type="region of interest" description="Disordered" evidence="2">
    <location>
        <begin position="15"/>
        <end position="42"/>
    </location>
</feature>
<sequence length="606" mass="67067">MPPFHAVCNSASAVQAGGVPPPLPHERHEHRPSTHRQAMAERQVEPSYMRKIAADDLYMQICKTYSESDSPFGLLDCDRLVDALRGAFAREVASGELNWTPQHTLLPVLRNFVGVSCAYERELCDILGRMYRAVDGVHVNASRLLDDFASILSARSQPPTRADGRTLVSKVELRHALTAWIADALVSSPPAPRRSPPHTSPSRGVASPPMPLASPPPRPAASPPLAAVSPTRRSPVASVGYAHAHHGQTLATHRAGASALSGLIVQSEKASRENERALADAEDLLLSWQQRVSTAEHEARVYAEEKERAESEQARLRAELASSGRHSHVLEERITLLDRRHAEALSSLELQMRELSAQKAALETRVAELDSAVSITAAELGAAERANASLREQRTQLIEEMSELKREHAAHMNHQHSLAHEQREAAQAAAAEAAMRARADYDAMRADLTSRLQIEQERHADSSRRFHPLFPPLTQLIRSWQESVSRLRSEVKSLKHEAERVANERAAERHEFQVTHAHQADIARANASRLESQIASIESQAALELEKLRSQMADERQHSQTMVMEAKHETARAKAETLQAREDALRWQRATSPIGSSRTANPYMSP</sequence>
<evidence type="ECO:0000313" key="3">
    <source>
        <dbReference type="EMBL" id="KAL1499806.1"/>
    </source>
</evidence>
<feature type="compositionally biased region" description="Basic and acidic residues" evidence="2">
    <location>
        <begin position="24"/>
        <end position="42"/>
    </location>
</feature>
<evidence type="ECO:0000313" key="4">
    <source>
        <dbReference type="Proteomes" id="UP001515480"/>
    </source>
</evidence>
<dbReference type="EMBL" id="JBGBPQ010000024">
    <property type="protein sequence ID" value="KAL1499806.1"/>
    <property type="molecule type" value="Genomic_DNA"/>
</dbReference>
<organism evidence="3 4">
    <name type="scientific">Prymnesium parvum</name>
    <name type="common">Toxic golden alga</name>
    <dbReference type="NCBI Taxonomy" id="97485"/>
    <lineage>
        <taxon>Eukaryota</taxon>
        <taxon>Haptista</taxon>
        <taxon>Haptophyta</taxon>
        <taxon>Prymnesiophyceae</taxon>
        <taxon>Prymnesiales</taxon>
        <taxon>Prymnesiaceae</taxon>
        <taxon>Prymnesium</taxon>
    </lineage>
</organism>
<protein>
    <submittedName>
        <fullName evidence="3">Uncharacterized protein</fullName>
    </submittedName>
</protein>
<gene>
    <name evidence="3" type="ORF">AB1Y20_012491</name>
</gene>
<keyword evidence="4" id="KW-1185">Reference proteome</keyword>
<accession>A0AB34IKF9</accession>
<feature type="region of interest" description="Disordered" evidence="2">
    <location>
        <begin position="187"/>
        <end position="231"/>
    </location>
</feature>
<name>A0AB34IKF9_PRYPA</name>